<dbReference type="FunFam" id="3.60.110.10:FF:000002">
    <property type="entry name" value="Nitrilase family member 2"/>
    <property type="match status" value="1"/>
</dbReference>
<protein>
    <recommendedName>
        <fullName evidence="4">omega-amidase</fullName>
        <ecNumber evidence="4">3.5.1.3</ecNumber>
    </recommendedName>
    <alternativeName>
        <fullName evidence="5">Nitrilase homolog 2</fullName>
    </alternativeName>
</protein>
<dbReference type="OrthoDB" id="10250282at2759"/>
<feature type="domain" description="CN hydrolase" evidence="7">
    <location>
        <begin position="5"/>
        <end position="249"/>
    </location>
</feature>
<dbReference type="GO" id="GO:0006541">
    <property type="term" value="P:glutamine metabolic process"/>
    <property type="evidence" value="ECO:0007669"/>
    <property type="project" value="TreeGrafter"/>
</dbReference>
<dbReference type="SUPFAM" id="SSF56317">
    <property type="entry name" value="Carbon-nitrogen hydrolase"/>
    <property type="match status" value="1"/>
</dbReference>
<dbReference type="InterPro" id="IPR045254">
    <property type="entry name" value="Nit1/2_C-N_Hydrolase"/>
</dbReference>
<accession>A0A1S3JZ52</accession>
<dbReference type="GeneID" id="106177455"/>
<name>A0A1S3JZ52_LINAN</name>
<evidence type="ECO:0000256" key="1">
    <source>
        <dbReference type="ARBA" id="ARBA00010613"/>
    </source>
</evidence>
<gene>
    <name evidence="9" type="primary">LOC106177455</name>
</gene>
<evidence type="ECO:0000313" key="8">
    <source>
        <dbReference type="Proteomes" id="UP000085678"/>
    </source>
</evidence>
<evidence type="ECO:0000313" key="9">
    <source>
        <dbReference type="RefSeq" id="XP_013415673.1"/>
    </source>
</evidence>
<dbReference type="PROSITE" id="PS50263">
    <property type="entry name" value="CN_HYDROLASE"/>
    <property type="match status" value="1"/>
</dbReference>
<dbReference type="AlphaFoldDB" id="A0A1S3JZ52"/>
<dbReference type="Proteomes" id="UP000085678">
    <property type="component" value="Unplaced"/>
</dbReference>
<evidence type="ECO:0000259" key="7">
    <source>
        <dbReference type="PROSITE" id="PS50263"/>
    </source>
</evidence>
<evidence type="ECO:0000256" key="5">
    <source>
        <dbReference type="ARBA" id="ARBA00041576"/>
    </source>
</evidence>
<sequence>MATSFRLGLIQLAVGASKADNISRAVRSIKEAASGGAKIVALPECFNSPYGTSYFPEYAEKIPGESTNALAAAAKESKVFLVGGSIPEEDGGKFYNTCTVFNPAGEMVAKHRKIHLFDIDVPGKIRFQESEILSPGNSFTTFETSFCKIGIGICYDIRFAELAQIYAKMGCKLIIYPGAFNMTTGPAHWEILQRARALDNQLFVATVSPARDEKATYVAWGHSTVVDPWGSVVETTEHEEKILLVDIDLNKMEEVRTSIPLTVQRRKDMYDVKEV</sequence>
<dbReference type="KEGG" id="lak:106177455"/>
<keyword evidence="8" id="KW-1185">Reference proteome</keyword>
<dbReference type="EC" id="3.5.1.3" evidence="4"/>
<evidence type="ECO:0000256" key="3">
    <source>
        <dbReference type="ARBA" id="ARBA00036637"/>
    </source>
</evidence>
<dbReference type="GO" id="GO:0005739">
    <property type="term" value="C:mitochondrion"/>
    <property type="evidence" value="ECO:0007669"/>
    <property type="project" value="TreeGrafter"/>
</dbReference>
<comment type="similarity">
    <text evidence="1">Belongs to the carbon-nitrogen hydrolase superfamily. NIT1/NIT2 family.</text>
</comment>
<evidence type="ECO:0000256" key="4">
    <source>
        <dbReference type="ARBA" id="ARBA00039118"/>
    </source>
</evidence>
<evidence type="ECO:0000256" key="6">
    <source>
        <dbReference type="ARBA" id="ARBA00048745"/>
    </source>
</evidence>
<dbReference type="STRING" id="7574.A0A1S3JZ52"/>
<dbReference type="GO" id="GO:0006107">
    <property type="term" value="P:oxaloacetate metabolic process"/>
    <property type="evidence" value="ECO:0007669"/>
    <property type="project" value="TreeGrafter"/>
</dbReference>
<dbReference type="CDD" id="cd07572">
    <property type="entry name" value="nit"/>
    <property type="match status" value="1"/>
</dbReference>
<dbReference type="InterPro" id="IPR003010">
    <property type="entry name" value="C-N_Hydrolase"/>
</dbReference>
<dbReference type="PANTHER" id="PTHR23088">
    <property type="entry name" value="NITRILASE-RELATED"/>
    <property type="match status" value="1"/>
</dbReference>
<dbReference type="PANTHER" id="PTHR23088:SF30">
    <property type="entry name" value="OMEGA-AMIDASE NIT2"/>
    <property type="match status" value="1"/>
</dbReference>
<comment type="catalytic activity">
    <reaction evidence="6">
        <text>2-oxosuccinamate + H2O = oxaloacetate + NH4(+)</text>
        <dbReference type="Rhea" id="RHEA:59412"/>
        <dbReference type="ChEBI" id="CHEBI:15377"/>
        <dbReference type="ChEBI" id="CHEBI:16452"/>
        <dbReference type="ChEBI" id="CHEBI:28938"/>
        <dbReference type="ChEBI" id="CHEBI:57735"/>
        <dbReference type="EC" id="3.5.1.3"/>
    </reaction>
    <physiologicalReaction direction="left-to-right" evidence="6">
        <dbReference type="Rhea" id="RHEA:59413"/>
    </physiologicalReaction>
</comment>
<dbReference type="InterPro" id="IPR036526">
    <property type="entry name" value="C-N_Hydrolase_sf"/>
</dbReference>
<dbReference type="RefSeq" id="XP_013415673.1">
    <property type="nucleotide sequence ID" value="XM_013560219.2"/>
</dbReference>
<evidence type="ECO:0000256" key="2">
    <source>
        <dbReference type="ARBA" id="ARBA00022801"/>
    </source>
</evidence>
<organism evidence="8 9">
    <name type="scientific">Lingula anatina</name>
    <name type="common">Brachiopod</name>
    <name type="synonym">Lingula unguis</name>
    <dbReference type="NCBI Taxonomy" id="7574"/>
    <lineage>
        <taxon>Eukaryota</taxon>
        <taxon>Metazoa</taxon>
        <taxon>Spiralia</taxon>
        <taxon>Lophotrochozoa</taxon>
        <taxon>Brachiopoda</taxon>
        <taxon>Linguliformea</taxon>
        <taxon>Lingulata</taxon>
        <taxon>Lingulida</taxon>
        <taxon>Linguloidea</taxon>
        <taxon>Lingulidae</taxon>
        <taxon>Lingula</taxon>
    </lineage>
</organism>
<keyword evidence="2" id="KW-0378">Hydrolase</keyword>
<dbReference type="Pfam" id="PF00795">
    <property type="entry name" value="CN_hydrolase"/>
    <property type="match status" value="1"/>
</dbReference>
<reference evidence="9" key="1">
    <citation type="submission" date="2025-08" db="UniProtKB">
        <authorList>
            <consortium name="RefSeq"/>
        </authorList>
    </citation>
    <scope>IDENTIFICATION</scope>
    <source>
        <tissue evidence="9">Gonads</tissue>
    </source>
</reference>
<dbReference type="FunCoup" id="A0A1S3JZ52">
    <property type="interactions" value="1206"/>
</dbReference>
<dbReference type="GO" id="GO:0050152">
    <property type="term" value="F:omega-amidase activity"/>
    <property type="evidence" value="ECO:0007669"/>
    <property type="project" value="UniProtKB-EC"/>
</dbReference>
<comment type="catalytic activity">
    <reaction evidence="3">
        <text>2-oxoglutaramate + H2O = 2-oxoglutarate + NH4(+)</text>
        <dbReference type="Rhea" id="RHEA:32963"/>
        <dbReference type="ChEBI" id="CHEBI:15377"/>
        <dbReference type="ChEBI" id="CHEBI:16769"/>
        <dbReference type="ChEBI" id="CHEBI:16810"/>
        <dbReference type="ChEBI" id="CHEBI:28938"/>
        <dbReference type="EC" id="3.5.1.3"/>
    </reaction>
    <physiologicalReaction direction="left-to-right" evidence="3">
        <dbReference type="Rhea" id="RHEA:32964"/>
    </physiologicalReaction>
</comment>
<proteinExistence type="inferred from homology"/>
<dbReference type="GO" id="GO:0006528">
    <property type="term" value="P:asparagine metabolic process"/>
    <property type="evidence" value="ECO:0007669"/>
    <property type="project" value="TreeGrafter"/>
</dbReference>
<dbReference type="InParanoid" id="A0A1S3JZ52"/>
<dbReference type="Gene3D" id="3.60.110.10">
    <property type="entry name" value="Carbon-nitrogen hydrolase"/>
    <property type="match status" value="1"/>
</dbReference>